<feature type="domain" description="Dystroglycan-type cadherin-like" evidence="3">
    <location>
        <begin position="1721"/>
        <end position="1820"/>
    </location>
</feature>
<dbReference type="PANTHER" id="PTHR42754">
    <property type="entry name" value="ENDOGLUCANASE"/>
    <property type="match status" value="1"/>
</dbReference>
<dbReference type="InterPro" id="IPR025592">
    <property type="entry name" value="DUF4347"/>
</dbReference>
<dbReference type="InterPro" id="IPR013783">
    <property type="entry name" value="Ig-like_fold"/>
</dbReference>
<dbReference type="Pfam" id="PF13946">
    <property type="entry name" value="DUF4214"/>
    <property type="match status" value="3"/>
</dbReference>
<evidence type="ECO:0000313" key="4">
    <source>
        <dbReference type="EMBL" id="TCP20574.1"/>
    </source>
</evidence>
<dbReference type="InterPro" id="IPR038255">
    <property type="entry name" value="PBS_linker_sf"/>
</dbReference>
<evidence type="ECO:0000259" key="3">
    <source>
        <dbReference type="SMART" id="SM00736"/>
    </source>
</evidence>
<dbReference type="InterPro" id="IPR013425">
    <property type="entry name" value="Autotrns_rpt"/>
</dbReference>
<dbReference type="Pfam" id="PF17164">
    <property type="entry name" value="DUF5122"/>
    <property type="match status" value="7"/>
</dbReference>
<dbReference type="Pfam" id="PF12951">
    <property type="entry name" value="PATR"/>
    <property type="match status" value="1"/>
</dbReference>
<dbReference type="RefSeq" id="WP_119013585.1">
    <property type="nucleotide sequence ID" value="NZ_QXNC01000019.1"/>
</dbReference>
<evidence type="ECO:0000313" key="5">
    <source>
        <dbReference type="Proteomes" id="UP000295182"/>
    </source>
</evidence>
<dbReference type="InterPro" id="IPR053784">
    <property type="entry name" value="Choice_anch_U_dom"/>
</dbReference>
<dbReference type="Proteomes" id="UP000295182">
    <property type="component" value="Unassembled WGS sequence"/>
</dbReference>
<dbReference type="InterPro" id="IPR011050">
    <property type="entry name" value="Pectin_lyase_fold/virulence"/>
</dbReference>
<dbReference type="SUPFAM" id="SSF51126">
    <property type="entry name" value="Pectin lyase-like"/>
    <property type="match status" value="2"/>
</dbReference>
<keyword evidence="5" id="KW-1185">Reference proteome</keyword>
<dbReference type="Gene3D" id="2.60.40.10">
    <property type="entry name" value="Immunoglobulins"/>
    <property type="match status" value="1"/>
</dbReference>
<dbReference type="InterPro" id="IPR013431">
    <property type="entry name" value="Delta_60_rpt"/>
</dbReference>
<sequence length="2286" mass="227781">MTIASTSTLDTTGAAPREVVFVDSRVQDVATLLKGLAPGVEVVYLKAGADGLAQMAAALGQRGDVATVHVLAHGSEGQLWLGGTFLDNSTLAGQADALAVLGRGLTADGDLLLYACDLGRGAQGAQLVSNLAALTGADVAASDNRTGAQGDWALEIATGHIAAPVALSHDTLAAYGHALATLTVTNNLDSGAGSLRQAIVNANTAPGADTIAFAPGLSGSTITLSSGELSITSDLQIKGDIDGNGTPDITINGNAASRVLNITAGTVVLDGLTVSNGKLQGNLSGKDALGAGIAVTGTNTLATIVNSFITNNVANGWSGSDDLELGGKAVGGLYIGALSTVHMAASSLTGNTGTGGNGGTGIYAGNGGYGTGGVQVSSDGTFRYEADSVDISSNTGMGGAGGASGLGPHGTSGASTANIAGTADSTWTYNPPTIASLDGNSVAWAGVGNTVTLDAGGDASLTDTELGALNSGHGDWNGASLTVQRPGTAVTSDTFGFGASSLFTASDTGASGSLQSVPGGQTFATYTHTGGVLTIHFTSSGTPATTALVNDVVRHITYSNDTPAGDATLRFTLSDGAASTTADVAVTSDTIYVTSATDTATIDPSNGVSFSEAIAMAAADATGSQTIVLASTLAGQTLVLGSVAISESLTLDLSAASGVTLTGGTLTIDGGASLTVVNGAGDTATFATALAGAGGLTKSGAGTLTLSGSSATHSGATSVNAGAVLVNGALGTGLVTVSAGATLGGSGSIGGSATLTSGATLSPGSGAGTGVLTINGNLDMQAGSTLAVQINGTTAGTGYDQVVVKGTVHVAGSLSATHGYTPGSGDRYTLIANDMTDPVTGTFSGLAEGGTLTAGGNNTVLTASYTGATGNDFILSAPVVNTAPRFTLPDGGKLLVPVGSGHDQAWSVTVQTDGKIVLAGTSHNGSNDDFSVVRLHADGTLDTSFGTGGKVFVPVGSGQDKAYSVTLQADGKIVLAGTSHNGSNDDFSVVRLNGDGTLDTDFGGGGKVLVPVGSSDDVARSVTLQTDGKIVLAGYSNNGGDYDFSVVRLNTDGTLDTDFGTDGKVLMPVGGYDQVYSLALQADGKIVLAGSSHNGNNNDFSVVRLNANGSLDTDFGTDGTGKLLLPVDSGNDLAYSVTLQADGKIVLAGSSHNGSNYDFSVVRLNTDGTLDTDFDGDGKLLLPVGSSSDLAYSVTLQADDKIVIAGLSNNGSDVDFSVVRLNTDGTLDTSFSGDGKLLLPVGSSEDVAYRVTLQADGKIVLVGYSSNGSNNDFSVVRLNTDGSLDTSFASTPSLGHTASYTEDASAVLLEPGAHVLDADLAAQGHYDGASLTLGRSGGASTDDLFGASGSLTFSGSNVVWSGTTIGTFTQTGGTLAITFNHAATQAIVNGALQSLTYQNTSHNPPTSVQVDWRFSDGNTGSQGSGGALAAAGSTTVNITAVNDAPTISGLPGTAQAVTAGTAAALADFAVSDADGAGVVLNVTLTATNGTLNGLTDADTTTAGIQLSGTAATLNAAIAGATFTASAAGAASIGVSVSDGVAAAVTGTYHLSAAAGVNNAPAFSNLDGAPSYTENASAIALDASVAVFDAELAALNGGLGNYSGASVTLARSGGRAAEDVFSALGNLAFTGGNAVLSSTTVGTVTNTGGRLTITFNASATQARVNEVLSSIGYANTSNAPPASVQIGWSFSDGNTGSQGSGGALTAAGSTTVNITAVNDAPTVVNAVPDQNAKQDAAFNFQFAANSFADVDGDTLTYSAQLAGGGTLPNWLHFNAATRTFSGTPAHSNVGAVSVDVIASDGNGGTVTDTFRISVAAASPPDDGDGVSAEEEGSVPGIPSRPGGPVVAGDGNGDGIKDSEQSQVTSLNLRQTDRVSSNPQAPQTPVTLVVGSQDGKVSAQAGNAKITSIGQKDAPADLPEGLSTPLGLLSFTAKADTAGATETFSLYLDGALDIDGYYKQDASGTWVNLASAANGGRVVTEHGKTRLDFVIQDGGQFDLDGKADGVITDPGAPGKMALVPPPVDSDHDQFPDALEAAHGLTVGVKDNDVFGSTKLYAMQLYRDTLFREAEETGLTHWREILDSGAQSRAEVANAFLGSSEFQTHAGALARLYFAAFERIPDEAGMTHWMEQMLNQGQSLEQVAQGFADSSEFQRQYGALDNAGFLDTLYQNVLGRLPDAPGKAYWLGQLAGGTTRGEALAGFAQSSEYQELMREEVSVTLFYVGLLGRTPDQSGYEHWLHVLNNQGDVLGAIDAFVQSQEYHDRFLPSDGGPAGLVGLAPMPVPEALG</sequence>
<comment type="caution">
    <text evidence="4">The sequence shown here is derived from an EMBL/GenBank/DDBJ whole genome shotgun (WGS) entry which is preliminary data.</text>
</comment>
<dbReference type="Pfam" id="PF14252">
    <property type="entry name" value="DUF4347"/>
    <property type="match status" value="1"/>
</dbReference>
<dbReference type="InterPro" id="IPR025282">
    <property type="entry name" value="DUF4214"/>
</dbReference>
<keyword evidence="1" id="KW-0732">Signal</keyword>
<dbReference type="InterPro" id="IPR015919">
    <property type="entry name" value="Cadherin-like_sf"/>
</dbReference>
<dbReference type="EMBL" id="SLXH01000001">
    <property type="protein sequence ID" value="TCP20574.1"/>
    <property type="molecule type" value="Genomic_DNA"/>
</dbReference>
<dbReference type="NCBIfam" id="TIGR02608">
    <property type="entry name" value="delta_60_rpt"/>
    <property type="match status" value="7"/>
</dbReference>
<protein>
    <submittedName>
        <fullName evidence="4">Putative delta-60 repeat protein</fullName>
    </submittedName>
</protein>
<dbReference type="SUPFAM" id="SSF75011">
    <property type="entry name" value="3-carboxy-cis,cis-mucoante lactonizing enzyme"/>
    <property type="match status" value="1"/>
</dbReference>
<dbReference type="Gene3D" id="1.10.3130.20">
    <property type="entry name" value="Phycobilisome linker domain"/>
    <property type="match status" value="1"/>
</dbReference>
<evidence type="ECO:0000256" key="2">
    <source>
        <dbReference type="SAM" id="MobiDB-lite"/>
    </source>
</evidence>
<feature type="region of interest" description="Disordered" evidence="2">
    <location>
        <begin position="1814"/>
        <end position="1861"/>
    </location>
</feature>
<dbReference type="OrthoDB" id="8889737at2"/>
<dbReference type="Pfam" id="PF05345">
    <property type="entry name" value="He_PIG"/>
    <property type="match status" value="1"/>
</dbReference>
<name>A0A4R2NHE8_9BURK</name>
<evidence type="ECO:0000256" key="1">
    <source>
        <dbReference type="ARBA" id="ARBA00022729"/>
    </source>
</evidence>
<dbReference type="SMART" id="SM00736">
    <property type="entry name" value="CADG"/>
    <property type="match status" value="1"/>
</dbReference>
<gene>
    <name evidence="4" type="ORF">EV674_101229</name>
</gene>
<accession>A0A4R2NHE8</accession>
<feature type="compositionally biased region" description="Acidic residues" evidence="2">
    <location>
        <begin position="1820"/>
        <end position="1831"/>
    </location>
</feature>
<dbReference type="NCBIfam" id="NF041766">
    <property type="entry name" value="choice_anch_U"/>
    <property type="match status" value="1"/>
</dbReference>
<proteinExistence type="predicted"/>
<dbReference type="PANTHER" id="PTHR42754:SF1">
    <property type="entry name" value="LIPOPROTEIN"/>
    <property type="match status" value="1"/>
</dbReference>
<dbReference type="SUPFAM" id="SSF49313">
    <property type="entry name" value="Cadherin-like"/>
    <property type="match status" value="1"/>
</dbReference>
<dbReference type="InterPro" id="IPR006644">
    <property type="entry name" value="Cadg"/>
</dbReference>
<organism evidence="4 5">
    <name type="scientific">Simplicispira metamorpha</name>
    <dbReference type="NCBI Taxonomy" id="80881"/>
    <lineage>
        <taxon>Bacteria</taxon>
        <taxon>Pseudomonadati</taxon>
        <taxon>Pseudomonadota</taxon>
        <taxon>Betaproteobacteria</taxon>
        <taxon>Burkholderiales</taxon>
        <taxon>Comamonadaceae</taxon>
        <taxon>Simplicispira</taxon>
    </lineage>
</organism>
<reference evidence="4 5" key="1">
    <citation type="submission" date="2019-03" db="EMBL/GenBank/DDBJ databases">
        <title>Genomic Encyclopedia of Type Strains, Phase IV (KMG-IV): sequencing the most valuable type-strain genomes for metagenomic binning, comparative biology and taxonomic classification.</title>
        <authorList>
            <person name="Goeker M."/>
        </authorList>
    </citation>
    <scope>NUCLEOTIDE SEQUENCE [LARGE SCALE GENOMIC DNA]</scope>
    <source>
        <strain evidence="4 5">DSM 1837</strain>
    </source>
</reference>
<dbReference type="GO" id="GO:0016020">
    <property type="term" value="C:membrane"/>
    <property type="evidence" value="ECO:0007669"/>
    <property type="project" value="InterPro"/>
</dbReference>
<dbReference type="GO" id="GO:0005509">
    <property type="term" value="F:calcium ion binding"/>
    <property type="evidence" value="ECO:0007669"/>
    <property type="project" value="InterPro"/>
</dbReference>
<dbReference type="Gene3D" id="2.80.10.50">
    <property type="match status" value="4"/>
</dbReference>